<gene>
    <name evidence="2" type="ORF">DVH02_32325</name>
</gene>
<proteinExistence type="predicted"/>
<sequence>MAVRDSKYPDAGAVFSTRAEMAAWLKGVKAGEFDDLGSSGR</sequence>
<dbReference type="RefSeq" id="WP_114627409.1">
    <property type="nucleotide sequence ID" value="NZ_QQNA01000363.1"/>
</dbReference>
<organism evidence="2 3">
    <name type="scientific">Streptomyces corynorhini</name>
    <dbReference type="NCBI Taxonomy" id="2282652"/>
    <lineage>
        <taxon>Bacteria</taxon>
        <taxon>Bacillati</taxon>
        <taxon>Actinomycetota</taxon>
        <taxon>Actinomycetes</taxon>
        <taxon>Kitasatosporales</taxon>
        <taxon>Streptomycetaceae</taxon>
        <taxon>Streptomyces</taxon>
    </lineage>
</organism>
<evidence type="ECO:0000259" key="1">
    <source>
        <dbReference type="Pfam" id="PF04149"/>
    </source>
</evidence>
<protein>
    <submittedName>
        <fullName evidence="2">DUF397 domain-containing protein</fullName>
    </submittedName>
</protein>
<reference evidence="2 3" key="1">
    <citation type="submission" date="2018-07" db="EMBL/GenBank/DDBJ databases">
        <title>Streptomyces species from bats.</title>
        <authorList>
            <person name="Dunlap C."/>
        </authorList>
    </citation>
    <scope>NUCLEOTIDE SEQUENCE [LARGE SCALE GENOMIC DNA]</scope>
    <source>
        <strain evidence="2 3">AC230</strain>
    </source>
</reference>
<evidence type="ECO:0000313" key="3">
    <source>
        <dbReference type="Proteomes" id="UP000253741"/>
    </source>
</evidence>
<name>A0A370AXY3_9ACTN</name>
<dbReference type="Proteomes" id="UP000253741">
    <property type="component" value="Unassembled WGS sequence"/>
</dbReference>
<evidence type="ECO:0000313" key="2">
    <source>
        <dbReference type="EMBL" id="RDG32594.1"/>
    </source>
</evidence>
<feature type="domain" description="DUF397" evidence="1">
    <location>
        <begin position="2"/>
        <end position="29"/>
    </location>
</feature>
<dbReference type="Pfam" id="PF04149">
    <property type="entry name" value="DUF397"/>
    <property type="match status" value="1"/>
</dbReference>
<dbReference type="OrthoDB" id="4225390at2"/>
<keyword evidence="3" id="KW-1185">Reference proteome</keyword>
<accession>A0A370AXY3</accession>
<dbReference type="InterPro" id="IPR007278">
    <property type="entry name" value="DUF397"/>
</dbReference>
<dbReference type="EMBL" id="QQNA01000363">
    <property type="protein sequence ID" value="RDG32594.1"/>
    <property type="molecule type" value="Genomic_DNA"/>
</dbReference>
<comment type="caution">
    <text evidence="2">The sequence shown here is derived from an EMBL/GenBank/DDBJ whole genome shotgun (WGS) entry which is preliminary data.</text>
</comment>
<dbReference type="AlphaFoldDB" id="A0A370AXY3"/>